<dbReference type="PANTHER" id="PTHR11961">
    <property type="entry name" value="CYTOCHROME C"/>
    <property type="match status" value="1"/>
</dbReference>
<dbReference type="InterPro" id="IPR002327">
    <property type="entry name" value="Cyt_c_1A/1B"/>
</dbReference>
<organism evidence="9 10">
    <name type="scientific">Rhizobium favelukesii</name>
    <dbReference type="NCBI Taxonomy" id="348824"/>
    <lineage>
        <taxon>Bacteria</taxon>
        <taxon>Pseudomonadati</taxon>
        <taxon>Pseudomonadota</taxon>
        <taxon>Alphaproteobacteria</taxon>
        <taxon>Hyphomicrobiales</taxon>
        <taxon>Rhizobiaceae</taxon>
        <taxon>Rhizobium/Agrobacterium group</taxon>
        <taxon>Rhizobium</taxon>
    </lineage>
</organism>
<keyword evidence="5 6" id="KW-0408">Iron</keyword>
<dbReference type="SUPFAM" id="SSF46626">
    <property type="entry name" value="Cytochrome c"/>
    <property type="match status" value="1"/>
</dbReference>
<evidence type="ECO:0000256" key="4">
    <source>
        <dbReference type="ARBA" id="ARBA00022982"/>
    </source>
</evidence>
<name>W6RSU8_9HYPH</name>
<dbReference type="PRINTS" id="PR00604">
    <property type="entry name" value="CYTCHRMECIAB"/>
</dbReference>
<dbReference type="GO" id="GO:0046872">
    <property type="term" value="F:metal ion binding"/>
    <property type="evidence" value="ECO:0007669"/>
    <property type="project" value="UniProtKB-KW"/>
</dbReference>
<dbReference type="AlphaFoldDB" id="W6RSU8"/>
<dbReference type="Gene3D" id="1.10.760.10">
    <property type="entry name" value="Cytochrome c-like domain"/>
    <property type="match status" value="1"/>
</dbReference>
<feature type="chain" id="PRO_5004880715" description="Cytochrome c domain-containing protein" evidence="7">
    <location>
        <begin position="22"/>
        <end position="135"/>
    </location>
</feature>
<dbReference type="GO" id="GO:0009055">
    <property type="term" value="F:electron transfer activity"/>
    <property type="evidence" value="ECO:0007669"/>
    <property type="project" value="InterPro"/>
</dbReference>
<reference evidence="9" key="1">
    <citation type="submission" date="2013-11" db="EMBL/GenBank/DDBJ databases">
        <title>Draft genome sequence of the broad-host-range Rhizobium sp. LPU83 strain, a member of the low-genetic diversity Oregon-like Rhizobium sp. group.</title>
        <authorList>
            <person name="Wibberg D."/>
            <person name="Puehler A."/>
            <person name="Schlueter A."/>
        </authorList>
    </citation>
    <scope>NUCLEOTIDE SEQUENCE [LARGE SCALE GENOMIC DNA]</scope>
    <source>
        <strain evidence="9">LPU83</strain>
        <plasmid evidence="9">pLPU83d</plasmid>
    </source>
</reference>
<protein>
    <recommendedName>
        <fullName evidence="8">Cytochrome c domain-containing protein</fullName>
    </recommendedName>
</protein>
<keyword evidence="9" id="KW-0614">Plasmid</keyword>
<dbReference type="Pfam" id="PF00034">
    <property type="entry name" value="Cytochrom_C"/>
    <property type="match status" value="1"/>
</dbReference>
<evidence type="ECO:0000259" key="8">
    <source>
        <dbReference type="PROSITE" id="PS51007"/>
    </source>
</evidence>
<geneLocation type="plasmid" evidence="9 10">
    <name>pLPU83d</name>
</geneLocation>
<keyword evidence="4" id="KW-0249">Electron transport</keyword>
<evidence type="ECO:0000256" key="1">
    <source>
        <dbReference type="ARBA" id="ARBA00022448"/>
    </source>
</evidence>
<evidence type="ECO:0000256" key="2">
    <source>
        <dbReference type="ARBA" id="ARBA00022617"/>
    </source>
</evidence>
<sequence length="135" mass="14113">MKSTMLGLTTAILTAIGSADAQETSSGNAEAGALVFRKCMACHKVGSDAKNGVGPVLNGVVGRVAGAFPDYSYSPANKNSGLTWDEATLTAYLRAPRKLVPGTKMTFAGLNKDQEIADVIAYLKQFNTQGEKSVP</sequence>
<proteinExistence type="predicted"/>
<dbReference type="PROSITE" id="PS51007">
    <property type="entry name" value="CYTC"/>
    <property type="match status" value="1"/>
</dbReference>
<dbReference type="Proteomes" id="UP000019443">
    <property type="component" value="Plasmid pLPU83d"/>
</dbReference>
<evidence type="ECO:0000256" key="3">
    <source>
        <dbReference type="ARBA" id="ARBA00022723"/>
    </source>
</evidence>
<dbReference type="HOGENOM" id="CLU_060944_2_1_5"/>
<dbReference type="PATRIC" id="fig|348824.6.peg.6121"/>
<evidence type="ECO:0000256" key="5">
    <source>
        <dbReference type="ARBA" id="ARBA00023004"/>
    </source>
</evidence>
<dbReference type="KEGG" id="rhl:LPU83_pLPU83d_0487"/>
<evidence type="ECO:0000256" key="6">
    <source>
        <dbReference type="PROSITE-ProRule" id="PRU00433"/>
    </source>
</evidence>
<evidence type="ECO:0000313" key="10">
    <source>
        <dbReference type="Proteomes" id="UP000019443"/>
    </source>
</evidence>
<evidence type="ECO:0000313" key="9">
    <source>
        <dbReference type="EMBL" id="CDM61858.1"/>
    </source>
</evidence>
<keyword evidence="3 6" id="KW-0479">Metal-binding</keyword>
<feature type="domain" description="Cytochrome c" evidence="8">
    <location>
        <begin position="27"/>
        <end position="127"/>
    </location>
</feature>
<dbReference type="InterPro" id="IPR036909">
    <property type="entry name" value="Cyt_c-like_dom_sf"/>
</dbReference>
<dbReference type="InterPro" id="IPR009056">
    <property type="entry name" value="Cyt_c-like_dom"/>
</dbReference>
<dbReference type="GO" id="GO:0020037">
    <property type="term" value="F:heme binding"/>
    <property type="evidence" value="ECO:0007669"/>
    <property type="project" value="InterPro"/>
</dbReference>
<dbReference type="RefSeq" id="WP_024315976.1">
    <property type="nucleotide sequence ID" value="NZ_ATTO01000028.1"/>
</dbReference>
<keyword evidence="1" id="KW-0813">Transport</keyword>
<feature type="signal peptide" evidence="7">
    <location>
        <begin position="1"/>
        <end position="21"/>
    </location>
</feature>
<keyword evidence="10" id="KW-1185">Reference proteome</keyword>
<keyword evidence="2 6" id="KW-0349">Heme</keyword>
<evidence type="ECO:0000256" key="7">
    <source>
        <dbReference type="SAM" id="SignalP"/>
    </source>
</evidence>
<gene>
    <name evidence="9" type="ORF">LPU83_pLPU83d_0487</name>
</gene>
<dbReference type="EMBL" id="HG916855">
    <property type="protein sequence ID" value="CDM61858.1"/>
    <property type="molecule type" value="Genomic_DNA"/>
</dbReference>
<accession>W6RSU8</accession>
<keyword evidence="7" id="KW-0732">Signal</keyword>